<keyword evidence="2" id="KW-0547">Nucleotide-binding</keyword>
<protein>
    <submittedName>
        <fullName evidence="5">ABC-type multidrug transport system, ATPase component</fullName>
    </submittedName>
</protein>
<keyword evidence="3" id="KW-0067">ATP-binding</keyword>
<dbReference type="PANTHER" id="PTHR42939">
    <property type="entry name" value="ABC TRANSPORTER ATP-BINDING PROTEIN ALBC-RELATED"/>
    <property type="match status" value="1"/>
</dbReference>
<dbReference type="EMBL" id="FNID01000007">
    <property type="protein sequence ID" value="SDM90315.1"/>
    <property type="molecule type" value="Genomic_DNA"/>
</dbReference>
<dbReference type="SUPFAM" id="SSF52540">
    <property type="entry name" value="P-loop containing nucleoside triphosphate hydrolases"/>
    <property type="match status" value="1"/>
</dbReference>
<dbReference type="PROSITE" id="PS50893">
    <property type="entry name" value="ABC_TRANSPORTER_2"/>
    <property type="match status" value="1"/>
</dbReference>
<dbReference type="InterPro" id="IPR027417">
    <property type="entry name" value="P-loop_NTPase"/>
</dbReference>
<dbReference type="AlphaFoldDB" id="A0A1G9X1S5"/>
<dbReference type="CDD" id="cd03230">
    <property type="entry name" value="ABC_DR_subfamily_A"/>
    <property type="match status" value="1"/>
</dbReference>
<dbReference type="GO" id="GO:0005524">
    <property type="term" value="F:ATP binding"/>
    <property type="evidence" value="ECO:0007669"/>
    <property type="project" value="UniProtKB-KW"/>
</dbReference>
<evidence type="ECO:0000256" key="3">
    <source>
        <dbReference type="ARBA" id="ARBA00022840"/>
    </source>
</evidence>
<sequence>MITVKELTKKYEKLTAVDNISFTAHPGEITVILGPNGAGKSTAIKCIAGLLKYSGQIDICSFHNKSLEAKRILGYIPEVPALYDLLTVGEHLEFIARAYRLEDGWQQRGDALLERLEILDKKDKLSRELSKGMTQKLSIAAALLPQPKAVIFDEPLVGLDPKAIEEVLKMFTELKEQGISVLISTHIIDTIESIWDRALIMSKGTILSEITREALGEQPLKELFFSLTGGVQE</sequence>
<keyword evidence="6" id="KW-1185">Reference proteome</keyword>
<evidence type="ECO:0000256" key="1">
    <source>
        <dbReference type="ARBA" id="ARBA00022448"/>
    </source>
</evidence>
<keyword evidence="1" id="KW-0813">Transport</keyword>
<reference evidence="5 6" key="1">
    <citation type="submission" date="2016-10" db="EMBL/GenBank/DDBJ databases">
        <authorList>
            <person name="de Groot N.N."/>
        </authorList>
    </citation>
    <scope>NUCLEOTIDE SEQUENCE [LARGE SCALE GENOMIC DNA]</scope>
    <source>
        <strain evidence="5 6">CGMCC 1.5012</strain>
    </source>
</reference>
<dbReference type="GO" id="GO:0016887">
    <property type="term" value="F:ATP hydrolysis activity"/>
    <property type="evidence" value="ECO:0007669"/>
    <property type="project" value="InterPro"/>
</dbReference>
<evidence type="ECO:0000256" key="2">
    <source>
        <dbReference type="ARBA" id="ARBA00022741"/>
    </source>
</evidence>
<dbReference type="PANTHER" id="PTHR42939:SF1">
    <property type="entry name" value="ABC TRANSPORTER ATP-BINDING PROTEIN ALBC-RELATED"/>
    <property type="match status" value="1"/>
</dbReference>
<name>A0A1G9X1S5_9FIRM</name>
<dbReference type="SMART" id="SM00382">
    <property type="entry name" value="AAA"/>
    <property type="match status" value="1"/>
</dbReference>
<evidence type="ECO:0000259" key="4">
    <source>
        <dbReference type="PROSITE" id="PS50893"/>
    </source>
</evidence>
<organism evidence="5 6">
    <name type="scientific">Acetanaerobacterium elongatum</name>
    <dbReference type="NCBI Taxonomy" id="258515"/>
    <lineage>
        <taxon>Bacteria</taxon>
        <taxon>Bacillati</taxon>
        <taxon>Bacillota</taxon>
        <taxon>Clostridia</taxon>
        <taxon>Eubacteriales</taxon>
        <taxon>Oscillospiraceae</taxon>
        <taxon>Acetanaerobacterium</taxon>
    </lineage>
</organism>
<feature type="domain" description="ABC transporter" evidence="4">
    <location>
        <begin position="2"/>
        <end position="228"/>
    </location>
</feature>
<evidence type="ECO:0000313" key="5">
    <source>
        <dbReference type="EMBL" id="SDM90315.1"/>
    </source>
</evidence>
<dbReference type="RefSeq" id="WP_092638600.1">
    <property type="nucleotide sequence ID" value="NZ_FNID01000007.1"/>
</dbReference>
<dbReference type="OrthoDB" id="9775135at2"/>
<evidence type="ECO:0000313" key="6">
    <source>
        <dbReference type="Proteomes" id="UP000199182"/>
    </source>
</evidence>
<dbReference type="InterPro" id="IPR003439">
    <property type="entry name" value="ABC_transporter-like_ATP-bd"/>
</dbReference>
<proteinExistence type="predicted"/>
<gene>
    <name evidence="5" type="ORF">SAMN05192585_10754</name>
</gene>
<accession>A0A1G9X1S5</accession>
<dbReference type="InterPro" id="IPR051782">
    <property type="entry name" value="ABC_Transporter_VariousFunc"/>
</dbReference>
<dbReference type="InterPro" id="IPR003593">
    <property type="entry name" value="AAA+_ATPase"/>
</dbReference>
<dbReference type="Pfam" id="PF00005">
    <property type="entry name" value="ABC_tran"/>
    <property type="match status" value="1"/>
</dbReference>
<dbReference type="STRING" id="258515.SAMN05192585_10754"/>
<dbReference type="Proteomes" id="UP000199182">
    <property type="component" value="Unassembled WGS sequence"/>
</dbReference>
<dbReference type="Gene3D" id="3.40.50.300">
    <property type="entry name" value="P-loop containing nucleotide triphosphate hydrolases"/>
    <property type="match status" value="1"/>
</dbReference>